<keyword evidence="2" id="KW-1185">Reference proteome</keyword>
<dbReference type="GO" id="GO:0004521">
    <property type="term" value="F:RNA endonuclease activity"/>
    <property type="evidence" value="ECO:0007669"/>
    <property type="project" value="TreeGrafter"/>
</dbReference>
<dbReference type="Gene3D" id="2.30.30.110">
    <property type="match status" value="1"/>
</dbReference>
<dbReference type="AlphaFoldDB" id="A0A1C3ELE7"/>
<sequence>MHELEINKGDVFWINLHEPTGPGVDCAHPYVVVQDSILNRSRIDTIVACALTSNRKRANEPGNILLDAGEANLPKQSVVIVSQVSLAQKAQFGEYIGSLPEHRVNQIFSGMRFQQTSFFAKR</sequence>
<dbReference type="Pfam" id="PF02452">
    <property type="entry name" value="PemK_toxin"/>
    <property type="match status" value="1"/>
</dbReference>
<dbReference type="GO" id="GO:0003677">
    <property type="term" value="F:DNA binding"/>
    <property type="evidence" value="ECO:0007669"/>
    <property type="project" value="InterPro"/>
</dbReference>
<gene>
    <name evidence="1" type="ORF">A8L45_07840</name>
</gene>
<dbReference type="OrthoDB" id="9808744at2"/>
<dbReference type="Proteomes" id="UP000094936">
    <property type="component" value="Unassembled WGS sequence"/>
</dbReference>
<dbReference type="InterPro" id="IPR003477">
    <property type="entry name" value="PemK-like"/>
</dbReference>
<dbReference type="SUPFAM" id="SSF50118">
    <property type="entry name" value="Cell growth inhibitor/plasmid maintenance toxic component"/>
    <property type="match status" value="1"/>
</dbReference>
<dbReference type="STRING" id="1080227.A8L45_07840"/>
<organism evidence="1 2">
    <name type="scientific">Veronia pacifica</name>
    <dbReference type="NCBI Taxonomy" id="1080227"/>
    <lineage>
        <taxon>Bacteria</taxon>
        <taxon>Pseudomonadati</taxon>
        <taxon>Pseudomonadota</taxon>
        <taxon>Gammaproteobacteria</taxon>
        <taxon>Vibrionales</taxon>
        <taxon>Vibrionaceae</taxon>
        <taxon>Veronia</taxon>
    </lineage>
</organism>
<proteinExistence type="predicted"/>
<evidence type="ECO:0000313" key="2">
    <source>
        <dbReference type="Proteomes" id="UP000094936"/>
    </source>
</evidence>
<name>A0A1C3ELE7_9GAMM</name>
<accession>A0A1C3ELE7</accession>
<evidence type="ECO:0000313" key="1">
    <source>
        <dbReference type="EMBL" id="ODA34056.1"/>
    </source>
</evidence>
<comment type="caution">
    <text evidence="1">The sequence shown here is derived from an EMBL/GenBank/DDBJ whole genome shotgun (WGS) entry which is preliminary data.</text>
</comment>
<reference evidence="1 2" key="1">
    <citation type="submission" date="2016-05" db="EMBL/GenBank/DDBJ databases">
        <title>Genomic Taxonomy of the Vibrionaceae.</title>
        <authorList>
            <person name="Gomez-Gil B."/>
            <person name="Enciso-Ibarra J."/>
        </authorList>
    </citation>
    <scope>NUCLEOTIDE SEQUENCE [LARGE SCALE GENOMIC DNA]</scope>
    <source>
        <strain evidence="1 2">CAIM 1920</strain>
    </source>
</reference>
<protein>
    <submittedName>
        <fullName evidence="1">PemK family transcriptional regulator</fullName>
    </submittedName>
</protein>
<dbReference type="GO" id="GO:0016075">
    <property type="term" value="P:rRNA catabolic process"/>
    <property type="evidence" value="ECO:0007669"/>
    <property type="project" value="TreeGrafter"/>
</dbReference>
<dbReference type="InterPro" id="IPR011067">
    <property type="entry name" value="Plasmid_toxin/cell-grow_inhib"/>
</dbReference>
<dbReference type="PANTHER" id="PTHR33988">
    <property type="entry name" value="ENDORIBONUCLEASE MAZF-RELATED"/>
    <property type="match status" value="1"/>
</dbReference>
<dbReference type="EMBL" id="LYBM01000011">
    <property type="protein sequence ID" value="ODA34056.1"/>
    <property type="molecule type" value="Genomic_DNA"/>
</dbReference>
<dbReference type="GO" id="GO:0006402">
    <property type="term" value="P:mRNA catabolic process"/>
    <property type="evidence" value="ECO:0007669"/>
    <property type="project" value="TreeGrafter"/>
</dbReference>